<evidence type="ECO:0000313" key="3">
    <source>
        <dbReference type="Proteomes" id="UP001501867"/>
    </source>
</evidence>
<dbReference type="Proteomes" id="UP001501867">
    <property type="component" value="Unassembled WGS sequence"/>
</dbReference>
<protein>
    <submittedName>
        <fullName evidence="2">Uncharacterized protein</fullName>
    </submittedName>
</protein>
<accession>A0ABP3F647</accession>
<evidence type="ECO:0000313" key="2">
    <source>
        <dbReference type="EMBL" id="GAA0301543.1"/>
    </source>
</evidence>
<keyword evidence="3" id="KW-1185">Reference proteome</keyword>
<feature type="compositionally biased region" description="Low complexity" evidence="1">
    <location>
        <begin position="55"/>
        <end position="66"/>
    </location>
</feature>
<organism evidence="2 3">
    <name type="scientific">Streptomyces polychromogenes</name>
    <dbReference type="NCBI Taxonomy" id="67342"/>
    <lineage>
        <taxon>Bacteria</taxon>
        <taxon>Bacillati</taxon>
        <taxon>Actinomycetota</taxon>
        <taxon>Actinomycetes</taxon>
        <taxon>Kitasatosporales</taxon>
        <taxon>Streptomycetaceae</taxon>
        <taxon>Streptomyces</taxon>
    </lineage>
</organism>
<dbReference type="EMBL" id="BAAABV010000023">
    <property type="protein sequence ID" value="GAA0301543.1"/>
    <property type="molecule type" value="Genomic_DNA"/>
</dbReference>
<name>A0ABP3F647_9ACTN</name>
<feature type="region of interest" description="Disordered" evidence="1">
    <location>
        <begin position="45"/>
        <end position="83"/>
    </location>
</feature>
<comment type="caution">
    <text evidence="2">The sequence shown here is derived from an EMBL/GenBank/DDBJ whole genome shotgun (WGS) entry which is preliminary data.</text>
</comment>
<proteinExistence type="predicted"/>
<sequence length="104" mass="10219">MPEPLESPEKILSPARPVDLALLETGGAGSIRVGVVEAMVFPVCVGGEPPGGGAPDSPGWRGRVPGSGPPGRGRAGPRGSGLSLVAPEPCGLAAFGLQGLTRGT</sequence>
<gene>
    <name evidence="2" type="ORF">GCM10010302_45020</name>
</gene>
<reference evidence="3" key="1">
    <citation type="journal article" date="2019" name="Int. J. Syst. Evol. Microbiol.">
        <title>The Global Catalogue of Microorganisms (GCM) 10K type strain sequencing project: providing services to taxonomists for standard genome sequencing and annotation.</title>
        <authorList>
            <consortium name="The Broad Institute Genomics Platform"/>
            <consortium name="The Broad Institute Genome Sequencing Center for Infectious Disease"/>
            <person name="Wu L."/>
            <person name="Ma J."/>
        </authorList>
    </citation>
    <scope>NUCLEOTIDE SEQUENCE [LARGE SCALE GENOMIC DNA]</scope>
    <source>
        <strain evidence="3">JCM 4505</strain>
    </source>
</reference>
<evidence type="ECO:0000256" key="1">
    <source>
        <dbReference type="SAM" id="MobiDB-lite"/>
    </source>
</evidence>
<feature type="compositionally biased region" description="Gly residues" evidence="1">
    <location>
        <begin position="69"/>
        <end position="79"/>
    </location>
</feature>